<evidence type="ECO:0000313" key="1">
    <source>
        <dbReference type="EMBL" id="KAF3423848.1"/>
    </source>
</evidence>
<evidence type="ECO:0000313" key="2">
    <source>
        <dbReference type="Proteomes" id="UP000655588"/>
    </source>
</evidence>
<sequence>MVHAGLRIRFVNKYRQNIDLIRVLSVWELVTHRENFKLVDHNNRMSWVEGAKVCTYTVNVTSIFESLKTSLRSSSLSKTRTDG</sequence>
<proteinExistence type="predicted"/>
<reference evidence="1" key="1">
    <citation type="submission" date="2019-11" db="EMBL/GenBank/DDBJ databases">
        <title>The nuclear and mitochondrial genomes of Frieseomelitta varia - a highly eusocial stingless bee (Meliponini) with a permanently sterile worker caste.</title>
        <authorList>
            <person name="Freitas F.C.P."/>
            <person name="Lourenco A.P."/>
            <person name="Nunes F.M.F."/>
            <person name="Paschoal A.R."/>
            <person name="Abreu F.C.P."/>
            <person name="Barbin F.O."/>
            <person name="Bataglia L."/>
            <person name="Cardoso-Junior C.A.M."/>
            <person name="Cervoni M.S."/>
            <person name="Silva S.R."/>
            <person name="Dalarmi F."/>
            <person name="Del Lama M.A."/>
            <person name="Depintor T.S."/>
            <person name="Ferreira K.M."/>
            <person name="Goria P.S."/>
            <person name="Jaskot M.C."/>
            <person name="Lago D.C."/>
            <person name="Luna-Lucena D."/>
            <person name="Moda L.M."/>
            <person name="Nascimento L."/>
            <person name="Pedrino M."/>
            <person name="Rabico F.O."/>
            <person name="Sanches F.C."/>
            <person name="Santos D.E."/>
            <person name="Santos C.G."/>
            <person name="Vieira J."/>
            <person name="Lopes T.F."/>
            <person name="Barchuk A.R."/>
            <person name="Hartfelder K."/>
            <person name="Simoes Z.L.P."/>
            <person name="Bitondi M.M.G."/>
            <person name="Pinheiro D.G."/>
        </authorList>
    </citation>
    <scope>NUCLEOTIDE SEQUENCE</scope>
    <source>
        <strain evidence="1">USP_RPSP 00005682</strain>
        <tissue evidence="1">Whole individual</tissue>
    </source>
</reference>
<gene>
    <name evidence="1" type="ORF">E2986_11203</name>
</gene>
<dbReference type="EMBL" id="WNWW01000531">
    <property type="protein sequence ID" value="KAF3423848.1"/>
    <property type="molecule type" value="Genomic_DNA"/>
</dbReference>
<organism evidence="1 2">
    <name type="scientific">Frieseomelitta varia</name>
    <dbReference type="NCBI Taxonomy" id="561572"/>
    <lineage>
        <taxon>Eukaryota</taxon>
        <taxon>Metazoa</taxon>
        <taxon>Ecdysozoa</taxon>
        <taxon>Arthropoda</taxon>
        <taxon>Hexapoda</taxon>
        <taxon>Insecta</taxon>
        <taxon>Pterygota</taxon>
        <taxon>Neoptera</taxon>
        <taxon>Endopterygota</taxon>
        <taxon>Hymenoptera</taxon>
        <taxon>Apocrita</taxon>
        <taxon>Aculeata</taxon>
        <taxon>Apoidea</taxon>
        <taxon>Anthophila</taxon>
        <taxon>Apidae</taxon>
        <taxon>Frieseomelitta</taxon>
    </lineage>
</organism>
<keyword evidence="2" id="KW-1185">Reference proteome</keyword>
<protein>
    <submittedName>
        <fullName evidence="1">Uncharacterized protein</fullName>
    </submittedName>
</protein>
<dbReference type="AlphaFoldDB" id="A0A833RPB5"/>
<comment type="caution">
    <text evidence="1">The sequence shown here is derived from an EMBL/GenBank/DDBJ whole genome shotgun (WGS) entry which is preliminary data.</text>
</comment>
<name>A0A833RPB5_9HYME</name>
<dbReference type="Proteomes" id="UP000655588">
    <property type="component" value="Unassembled WGS sequence"/>
</dbReference>
<accession>A0A833RPB5</accession>